<dbReference type="Proteomes" id="UP000321393">
    <property type="component" value="Unassembled WGS sequence"/>
</dbReference>
<protein>
    <submittedName>
        <fullName evidence="3">Ankyrin repeat protein</fullName>
    </submittedName>
</protein>
<sequence>MATTQGFKLFHILFLVLACLCCVKVGATFHDVTGILGLGISHRYSFRNTIGSSGVGMFSNTGGSTTSSVVDTESPTQAPTPDIAPAGLETNPAIKNSHDFMAFVSKDHDIHWKSGRNIALSRGGIVTNGGKIGVKSNNSNFAVSHGLETSLSRNNKALSFGIEIEKNNVASLGLKAHTRKVHVGVSHGGNISIKKRGSIVSNGENFGFKSKTNVVASHGLGIQGTM</sequence>
<evidence type="ECO:0000313" key="6">
    <source>
        <dbReference type="Proteomes" id="UP000321947"/>
    </source>
</evidence>
<evidence type="ECO:0000313" key="4">
    <source>
        <dbReference type="EMBL" id="TYK18176.1"/>
    </source>
</evidence>
<evidence type="ECO:0000256" key="1">
    <source>
        <dbReference type="SAM" id="MobiDB-lite"/>
    </source>
</evidence>
<accession>A0A5A7U0F0</accession>
<feature type="signal peptide" evidence="2">
    <location>
        <begin position="1"/>
        <end position="27"/>
    </location>
</feature>
<gene>
    <name evidence="4" type="ORF">E5676_scaffold411G001080</name>
    <name evidence="3" type="ORF">E6C27_scaffold670G00270</name>
</gene>
<feature type="compositionally biased region" description="Low complexity" evidence="1">
    <location>
        <begin position="64"/>
        <end position="76"/>
    </location>
</feature>
<organism evidence="3 5">
    <name type="scientific">Cucumis melo var. makuwa</name>
    <name type="common">Oriental melon</name>
    <dbReference type="NCBI Taxonomy" id="1194695"/>
    <lineage>
        <taxon>Eukaryota</taxon>
        <taxon>Viridiplantae</taxon>
        <taxon>Streptophyta</taxon>
        <taxon>Embryophyta</taxon>
        <taxon>Tracheophyta</taxon>
        <taxon>Spermatophyta</taxon>
        <taxon>Magnoliopsida</taxon>
        <taxon>eudicotyledons</taxon>
        <taxon>Gunneridae</taxon>
        <taxon>Pentapetalae</taxon>
        <taxon>rosids</taxon>
        <taxon>fabids</taxon>
        <taxon>Cucurbitales</taxon>
        <taxon>Cucurbitaceae</taxon>
        <taxon>Benincaseae</taxon>
        <taxon>Cucumis</taxon>
    </lineage>
</organism>
<feature type="region of interest" description="Disordered" evidence="1">
    <location>
        <begin position="64"/>
        <end position="86"/>
    </location>
</feature>
<dbReference type="EMBL" id="SSTD01007927">
    <property type="protein sequence ID" value="TYK18176.1"/>
    <property type="molecule type" value="Genomic_DNA"/>
</dbReference>
<dbReference type="EMBL" id="SSTE01012517">
    <property type="protein sequence ID" value="KAA0048678.1"/>
    <property type="molecule type" value="Genomic_DNA"/>
</dbReference>
<feature type="chain" id="PRO_5042722131" evidence="2">
    <location>
        <begin position="28"/>
        <end position="226"/>
    </location>
</feature>
<evidence type="ECO:0000256" key="2">
    <source>
        <dbReference type="SAM" id="SignalP"/>
    </source>
</evidence>
<evidence type="ECO:0000313" key="5">
    <source>
        <dbReference type="Proteomes" id="UP000321393"/>
    </source>
</evidence>
<evidence type="ECO:0000313" key="3">
    <source>
        <dbReference type="EMBL" id="KAA0048678.1"/>
    </source>
</evidence>
<comment type="caution">
    <text evidence="3">The sequence shown here is derived from an EMBL/GenBank/DDBJ whole genome shotgun (WGS) entry which is preliminary data.</text>
</comment>
<proteinExistence type="predicted"/>
<dbReference type="OrthoDB" id="1835089at2759"/>
<dbReference type="AlphaFoldDB" id="A0A5A7U0F0"/>
<name>A0A5A7U0F0_CUCMM</name>
<keyword evidence="2" id="KW-0732">Signal</keyword>
<reference evidence="5 6" key="1">
    <citation type="submission" date="2019-08" db="EMBL/GenBank/DDBJ databases">
        <title>Draft genome sequences of two oriental melons (Cucumis melo L. var makuwa).</title>
        <authorList>
            <person name="Kwon S.-Y."/>
        </authorList>
    </citation>
    <scope>NUCLEOTIDE SEQUENCE [LARGE SCALE GENOMIC DNA]</scope>
    <source>
        <strain evidence="6">cv. Chang Bougi</strain>
        <strain evidence="5">cv. SW 3</strain>
        <tissue evidence="3">Leaf</tissue>
    </source>
</reference>
<dbReference type="Proteomes" id="UP000321947">
    <property type="component" value="Unassembled WGS sequence"/>
</dbReference>